<organism evidence="1 2">
    <name type="scientific">Hoeflea prorocentri</name>
    <dbReference type="NCBI Taxonomy" id="1922333"/>
    <lineage>
        <taxon>Bacteria</taxon>
        <taxon>Pseudomonadati</taxon>
        <taxon>Pseudomonadota</taxon>
        <taxon>Alphaproteobacteria</taxon>
        <taxon>Hyphomicrobiales</taxon>
        <taxon>Rhizobiaceae</taxon>
        <taxon>Hoeflea</taxon>
    </lineage>
</organism>
<evidence type="ECO:0008006" key="3">
    <source>
        <dbReference type="Google" id="ProtNLM"/>
    </source>
</evidence>
<proteinExistence type="predicted"/>
<gene>
    <name evidence="1" type="ORF">OQ273_03380</name>
</gene>
<accession>A0A9X3UFD7</accession>
<comment type="caution">
    <text evidence="1">The sequence shown here is derived from an EMBL/GenBank/DDBJ whole genome shotgun (WGS) entry which is preliminary data.</text>
</comment>
<dbReference type="EMBL" id="JAPJZI010000001">
    <property type="protein sequence ID" value="MDA5397608.1"/>
    <property type="molecule type" value="Genomic_DNA"/>
</dbReference>
<evidence type="ECO:0000313" key="2">
    <source>
        <dbReference type="Proteomes" id="UP001151234"/>
    </source>
</evidence>
<protein>
    <recommendedName>
        <fullName evidence="3">DUF35 domain-containing protein</fullName>
    </recommendedName>
</protein>
<reference evidence="1" key="1">
    <citation type="submission" date="2022-11" db="EMBL/GenBank/DDBJ databases">
        <title>Draft genome sequence of Hoeflea poritis E7-10 and Hoeflea prorocentri PM5-8, separated from scleractinian coral Porites lutea and marine dinoflagellate.</title>
        <authorList>
            <person name="Zhang G."/>
            <person name="Wei Q."/>
            <person name="Cai L."/>
        </authorList>
    </citation>
    <scope>NUCLEOTIDE SEQUENCE</scope>
    <source>
        <strain evidence="1">PM5-8</strain>
    </source>
</reference>
<dbReference type="InterPro" id="IPR012340">
    <property type="entry name" value="NA-bd_OB-fold"/>
</dbReference>
<dbReference type="AlphaFoldDB" id="A0A9X3UFD7"/>
<sequence>MIPHRLQLDYNLAPGWLQPWVEALEAGSALARTCAACGKVSFVPLRTCTCGCAEGTWTPLPGTATLERRTEGADGSFALVTFDGADTSTVVRLESFPEEMNRGTIAAAKDGLPALVLRPLTQENTP</sequence>
<keyword evidence="2" id="KW-1185">Reference proteome</keyword>
<evidence type="ECO:0000313" key="1">
    <source>
        <dbReference type="EMBL" id="MDA5397608.1"/>
    </source>
</evidence>
<dbReference type="SUPFAM" id="SSF50249">
    <property type="entry name" value="Nucleic acid-binding proteins"/>
    <property type="match status" value="1"/>
</dbReference>
<dbReference type="Proteomes" id="UP001151234">
    <property type="component" value="Unassembled WGS sequence"/>
</dbReference>
<name>A0A9X3UFD7_9HYPH</name>
<dbReference type="RefSeq" id="WP_267989067.1">
    <property type="nucleotide sequence ID" value="NZ_JAPJZI010000001.1"/>
</dbReference>